<dbReference type="Pfam" id="PF00069">
    <property type="entry name" value="Pkinase"/>
    <property type="match status" value="1"/>
</dbReference>
<dbReference type="PROSITE" id="PS00107">
    <property type="entry name" value="PROTEIN_KINASE_ATP"/>
    <property type="match status" value="1"/>
</dbReference>
<dbReference type="Proteomes" id="UP001041814">
    <property type="component" value="Unassembled WGS sequence"/>
</dbReference>
<dbReference type="Gene3D" id="1.10.510.10">
    <property type="entry name" value="Transferase(Phosphotransferase) domain 1"/>
    <property type="match status" value="1"/>
</dbReference>
<dbReference type="CDD" id="cd14014">
    <property type="entry name" value="STKc_PknB_like"/>
    <property type="match status" value="1"/>
</dbReference>
<evidence type="ECO:0000313" key="8">
    <source>
        <dbReference type="Proteomes" id="UP001041814"/>
    </source>
</evidence>
<gene>
    <name evidence="7" type="ORF">CKO43_02680</name>
</gene>
<feature type="domain" description="Protein kinase" evidence="6">
    <location>
        <begin position="22"/>
        <end position="299"/>
    </location>
</feature>
<keyword evidence="1" id="KW-0808">Transferase</keyword>
<evidence type="ECO:0000256" key="5">
    <source>
        <dbReference type="PROSITE-ProRule" id="PRU10141"/>
    </source>
</evidence>
<evidence type="ECO:0000313" key="7">
    <source>
        <dbReference type="EMBL" id="MBK1711685.1"/>
    </source>
</evidence>
<proteinExistence type="predicted"/>
<reference evidence="7" key="1">
    <citation type="submission" date="2017-08" db="EMBL/GenBank/DDBJ databases">
        <authorList>
            <person name="Imhoff J.F."/>
            <person name="Rahn T."/>
            <person name="Kuenzel S."/>
            <person name="Neulinger S.C."/>
        </authorList>
    </citation>
    <scope>NUCLEOTIDE SEQUENCE</scope>
    <source>
        <strain evidence="7">IM 151</strain>
    </source>
</reference>
<keyword evidence="2 5" id="KW-0547">Nucleotide-binding</keyword>
<evidence type="ECO:0000259" key="6">
    <source>
        <dbReference type="PROSITE" id="PS50011"/>
    </source>
</evidence>
<protein>
    <recommendedName>
        <fullName evidence="6">Protein kinase domain-containing protein</fullName>
    </recommendedName>
</protein>
<evidence type="ECO:0000256" key="1">
    <source>
        <dbReference type="ARBA" id="ARBA00022679"/>
    </source>
</evidence>
<evidence type="ECO:0000256" key="2">
    <source>
        <dbReference type="ARBA" id="ARBA00022741"/>
    </source>
</evidence>
<dbReference type="PANTHER" id="PTHR43289:SF34">
    <property type="entry name" value="SERINE_THREONINE-PROTEIN KINASE YBDM-RELATED"/>
    <property type="match status" value="1"/>
</dbReference>
<dbReference type="InterPro" id="IPR000719">
    <property type="entry name" value="Prot_kinase_dom"/>
</dbReference>
<dbReference type="InterPro" id="IPR011009">
    <property type="entry name" value="Kinase-like_dom_sf"/>
</dbReference>
<evidence type="ECO:0000256" key="3">
    <source>
        <dbReference type="ARBA" id="ARBA00022777"/>
    </source>
</evidence>
<dbReference type="PANTHER" id="PTHR43289">
    <property type="entry name" value="MITOGEN-ACTIVATED PROTEIN KINASE KINASE KINASE 20-RELATED"/>
    <property type="match status" value="1"/>
</dbReference>
<dbReference type="SMART" id="SM00220">
    <property type="entry name" value="S_TKc"/>
    <property type="match status" value="1"/>
</dbReference>
<sequence length="823" mass="88575">SGAGDEAPAQAQHAAGEIVGPWTLVAELGRGGMASVWRAHSTEGELQREVALKLPHGPSAAWAGRLRRERDILARLAHPGIARLYDAGTSAQGLPWLALEYVEGQDLLAWCDARRSPLAERLGLLLQICDALQYAHGRLVIHRDIKPANVLVQADGQVRLLDFGIARLLDGGSEPGLTQHGQRPMTPEYAAPEQVRGEEPGVAADVYALGVLAYRLVTDRSPYAAWQPGNRHALEHAVLECEPPAPSAVVADRALARALRGDLDTWIGKALRKPVAARYSGIDAMAADLRRHLAGEPLLARPQPWRERARRFVGRHRWAVSASALAVFALIGTTAWALQSAQQARAEARRAEAMYGFVVDLFNPEHKPLPDTREREMPLRLVIERGAQQVLHSLQGQPEARDRLLADLGTLTQQLGLAPLSQQLADERVRQAEQVQGRGSVAWADALMGERDLREASGRYADGLAEAQQALAAYEAHGVKDPLRLARALMARGGFGARLHTPSDADLADLQRAAELLTPLPGRNALGTVYEQLLVAHLNRGELDAAFGAAQAGVEANRRQWGADDWKTAAAEDQAGQVAAWALEPARAEDWLRHGIGVIRRVMGEDVVILSRSHANLALLLLGGGARDEARREIAEAGRIAALPANAALPAFRLTAQANTMEFALRDGDWAALARDCTQLGAQPAAPQPTLQLRFVQMCIASALHQGRQEQAQALLAQGQALAQQRLAAQPARTAVLALREGDVAAAAGHAADARRAWQRAVALADGSGVLWAIEAGVRLGASGGLDDDSRGRLQAWQARLRQQGGERYYAALLGPLEQALAR</sequence>
<keyword evidence="4 5" id="KW-0067">ATP-binding</keyword>
<evidence type="ECO:0000256" key="4">
    <source>
        <dbReference type="ARBA" id="ARBA00022840"/>
    </source>
</evidence>
<feature type="non-terminal residue" evidence="7">
    <location>
        <position position="1"/>
    </location>
</feature>
<dbReference type="PROSITE" id="PS50011">
    <property type="entry name" value="PROTEIN_KINASE_DOM"/>
    <property type="match status" value="1"/>
</dbReference>
<dbReference type="Gene3D" id="1.25.40.10">
    <property type="entry name" value="Tetratricopeptide repeat domain"/>
    <property type="match status" value="1"/>
</dbReference>
<dbReference type="RefSeq" id="WP_200377759.1">
    <property type="nucleotide sequence ID" value="NZ_NRRU01000005.1"/>
</dbReference>
<dbReference type="InterPro" id="IPR008271">
    <property type="entry name" value="Ser/Thr_kinase_AS"/>
</dbReference>
<accession>A0ABS1DQ33</accession>
<organism evidence="7 8">
    <name type="scientific">Rubrivivax gelatinosus</name>
    <name type="common">Rhodocyclus gelatinosus</name>
    <name type="synonym">Rhodopseudomonas gelatinosa</name>
    <dbReference type="NCBI Taxonomy" id="28068"/>
    <lineage>
        <taxon>Bacteria</taxon>
        <taxon>Pseudomonadati</taxon>
        <taxon>Pseudomonadota</taxon>
        <taxon>Betaproteobacteria</taxon>
        <taxon>Burkholderiales</taxon>
        <taxon>Sphaerotilaceae</taxon>
        <taxon>Rubrivivax</taxon>
    </lineage>
</organism>
<keyword evidence="3" id="KW-0418">Kinase</keyword>
<dbReference type="SUPFAM" id="SSF56112">
    <property type="entry name" value="Protein kinase-like (PK-like)"/>
    <property type="match status" value="1"/>
</dbReference>
<dbReference type="Gene3D" id="3.30.200.20">
    <property type="entry name" value="Phosphorylase Kinase, domain 1"/>
    <property type="match status" value="1"/>
</dbReference>
<name>A0ABS1DQ33_RUBGE</name>
<dbReference type="EMBL" id="NRRU01000005">
    <property type="protein sequence ID" value="MBK1711685.1"/>
    <property type="molecule type" value="Genomic_DNA"/>
</dbReference>
<dbReference type="InterPro" id="IPR011990">
    <property type="entry name" value="TPR-like_helical_dom_sf"/>
</dbReference>
<reference evidence="7" key="2">
    <citation type="journal article" date="2020" name="Microorganisms">
        <title>Osmotic Adaptation and Compatible Solute Biosynthesis of Phototrophic Bacteria as Revealed from Genome Analyses.</title>
        <authorList>
            <person name="Imhoff J.F."/>
            <person name="Rahn T."/>
            <person name="Kunzel S."/>
            <person name="Keller A."/>
            <person name="Neulinger S.C."/>
        </authorList>
    </citation>
    <scope>NUCLEOTIDE SEQUENCE</scope>
    <source>
        <strain evidence="7">IM 151</strain>
    </source>
</reference>
<feature type="binding site" evidence="5">
    <location>
        <position position="53"/>
    </location>
    <ligand>
        <name>ATP</name>
        <dbReference type="ChEBI" id="CHEBI:30616"/>
    </ligand>
</feature>
<comment type="caution">
    <text evidence="7">The sequence shown here is derived from an EMBL/GenBank/DDBJ whole genome shotgun (WGS) entry which is preliminary data.</text>
</comment>
<dbReference type="InterPro" id="IPR017441">
    <property type="entry name" value="Protein_kinase_ATP_BS"/>
</dbReference>
<dbReference type="PROSITE" id="PS00108">
    <property type="entry name" value="PROTEIN_KINASE_ST"/>
    <property type="match status" value="1"/>
</dbReference>
<keyword evidence="8" id="KW-1185">Reference proteome</keyword>